<dbReference type="Proteomes" id="UP000095284">
    <property type="component" value="Unplaced"/>
</dbReference>
<organism evidence="3 5">
    <name type="scientific">Bursaphelenchus xylophilus</name>
    <name type="common">Pinewood nematode worm</name>
    <name type="synonym">Aphelenchoides xylophilus</name>
    <dbReference type="NCBI Taxonomy" id="6326"/>
    <lineage>
        <taxon>Eukaryota</taxon>
        <taxon>Metazoa</taxon>
        <taxon>Ecdysozoa</taxon>
        <taxon>Nematoda</taxon>
        <taxon>Chromadorea</taxon>
        <taxon>Rhabditida</taxon>
        <taxon>Tylenchina</taxon>
        <taxon>Tylenchomorpha</taxon>
        <taxon>Aphelenchoidea</taxon>
        <taxon>Aphelenchoididae</taxon>
        <taxon>Bursaphelenchus</taxon>
    </lineage>
</organism>
<keyword evidence="1" id="KW-0732">Signal</keyword>
<evidence type="ECO:0000313" key="3">
    <source>
        <dbReference type="Proteomes" id="UP000095284"/>
    </source>
</evidence>
<evidence type="ECO:0000256" key="1">
    <source>
        <dbReference type="SAM" id="SignalP"/>
    </source>
</evidence>
<feature type="chain" id="PRO_5036308657" evidence="1">
    <location>
        <begin position="16"/>
        <end position="135"/>
    </location>
</feature>
<dbReference type="Proteomes" id="UP000582659">
    <property type="component" value="Unassembled WGS sequence"/>
</dbReference>
<dbReference type="EMBL" id="CAJFCV020000004">
    <property type="protein sequence ID" value="CAG9114317.1"/>
    <property type="molecule type" value="Genomic_DNA"/>
</dbReference>
<dbReference type="WBParaSite" id="BXY_0446300.1">
    <property type="protein sequence ID" value="BXY_0446300.1"/>
    <property type="gene ID" value="BXY_0446300"/>
</dbReference>
<evidence type="ECO:0000313" key="2">
    <source>
        <dbReference type="EMBL" id="CAD5225276.1"/>
    </source>
</evidence>
<protein>
    <submittedName>
        <fullName evidence="2">(pine wood nematode) hypothetical protein</fullName>
    </submittedName>
</protein>
<name>A0A1I7RUQ3_BURXY</name>
<gene>
    <name evidence="2" type="ORF">BXYJ_LOCUS8463</name>
</gene>
<dbReference type="Proteomes" id="UP000659654">
    <property type="component" value="Unassembled WGS sequence"/>
</dbReference>
<reference evidence="5" key="1">
    <citation type="submission" date="2016-11" db="UniProtKB">
        <authorList>
            <consortium name="WormBaseParasite"/>
        </authorList>
    </citation>
    <scope>IDENTIFICATION</scope>
</reference>
<proteinExistence type="predicted"/>
<evidence type="ECO:0000313" key="5">
    <source>
        <dbReference type="WBParaSite" id="BXY_0446300.1"/>
    </source>
</evidence>
<keyword evidence="4" id="KW-1185">Reference proteome</keyword>
<sequence length="135" mass="15342">MWADLLLILFGGLSAQAAMQTIQGYIYHEGLDDFRGLPKVKVELIDWGFFKNKFCGSTIADSTGFFKISCNPAPWRIDNGQRLKIYHRFDRGNCRVNVYRGRGEWGRVTSGNFSATYDDEEESDNSLCPADLYPV</sequence>
<reference evidence="2" key="2">
    <citation type="submission" date="2020-09" db="EMBL/GenBank/DDBJ databases">
        <authorList>
            <person name="Kikuchi T."/>
        </authorList>
    </citation>
    <scope>NUCLEOTIDE SEQUENCE</scope>
    <source>
        <strain evidence="2">Ka4C1</strain>
    </source>
</reference>
<feature type="signal peptide" evidence="1">
    <location>
        <begin position="1"/>
        <end position="15"/>
    </location>
</feature>
<evidence type="ECO:0000313" key="4">
    <source>
        <dbReference type="Proteomes" id="UP000659654"/>
    </source>
</evidence>
<accession>A0A1I7RUQ3</accession>
<dbReference type="EMBL" id="CAJFDI010000004">
    <property type="protein sequence ID" value="CAD5225276.1"/>
    <property type="molecule type" value="Genomic_DNA"/>
</dbReference>
<dbReference type="AlphaFoldDB" id="A0A1I7RUQ3"/>